<gene>
    <name evidence="2" type="ORF">RHSIM_Rhsim06G0107600</name>
</gene>
<keyword evidence="3" id="KW-1185">Reference proteome</keyword>
<evidence type="ECO:0000313" key="2">
    <source>
        <dbReference type="EMBL" id="KAF7140156.1"/>
    </source>
</evidence>
<dbReference type="Gene3D" id="3.30.70.80">
    <property type="entry name" value="Peptidase S8 propeptide/proteinase inhibitor I9"/>
    <property type="match status" value="1"/>
</dbReference>
<protein>
    <recommendedName>
        <fullName evidence="1">Inhibitor I9 domain-containing protein</fullName>
    </recommendedName>
</protein>
<dbReference type="EMBL" id="WJXA01000006">
    <property type="protein sequence ID" value="KAF7140156.1"/>
    <property type="molecule type" value="Genomic_DNA"/>
</dbReference>
<dbReference type="Pfam" id="PF05922">
    <property type="entry name" value="Inhibitor_I9"/>
    <property type="match status" value="1"/>
</dbReference>
<organism evidence="2 3">
    <name type="scientific">Rhododendron simsii</name>
    <name type="common">Sims's rhododendron</name>
    <dbReference type="NCBI Taxonomy" id="118357"/>
    <lineage>
        <taxon>Eukaryota</taxon>
        <taxon>Viridiplantae</taxon>
        <taxon>Streptophyta</taxon>
        <taxon>Embryophyta</taxon>
        <taxon>Tracheophyta</taxon>
        <taxon>Spermatophyta</taxon>
        <taxon>Magnoliopsida</taxon>
        <taxon>eudicotyledons</taxon>
        <taxon>Gunneridae</taxon>
        <taxon>Pentapetalae</taxon>
        <taxon>asterids</taxon>
        <taxon>Ericales</taxon>
        <taxon>Ericaceae</taxon>
        <taxon>Ericoideae</taxon>
        <taxon>Rhodoreae</taxon>
        <taxon>Rhododendron</taxon>
    </lineage>
</organism>
<evidence type="ECO:0000259" key="1">
    <source>
        <dbReference type="Pfam" id="PF05922"/>
    </source>
</evidence>
<feature type="domain" description="Inhibitor I9" evidence="1">
    <location>
        <begin position="12"/>
        <end position="57"/>
    </location>
</feature>
<dbReference type="InterPro" id="IPR037045">
    <property type="entry name" value="S8pro/Inhibitor_I9_sf"/>
</dbReference>
<dbReference type="OrthoDB" id="2014869at2759"/>
<comment type="caution">
    <text evidence="2">The sequence shown here is derived from an EMBL/GenBank/DDBJ whole genome shotgun (WGS) entry which is preliminary data.</text>
</comment>
<sequence length="134" mass="14886">MVHVSLVTSDGHQLSARILYTYDIAANGFSVVLSEDEMETVKKLPGFLLAYGDRQVTVDTTHTFEFLSLNPVTGLRPASDYRKDVIVGVLDSKRAQTILWKRKGEKLRKGGVKGEVIVMEKERLREMGGCVESG</sequence>
<dbReference type="AlphaFoldDB" id="A0A834GVU3"/>
<accession>A0A834GVU3</accession>
<dbReference type="Proteomes" id="UP000626092">
    <property type="component" value="Unassembled WGS sequence"/>
</dbReference>
<reference evidence="2" key="1">
    <citation type="submission" date="2019-11" db="EMBL/GenBank/DDBJ databases">
        <authorList>
            <person name="Liu Y."/>
            <person name="Hou J."/>
            <person name="Li T.-Q."/>
            <person name="Guan C.-H."/>
            <person name="Wu X."/>
            <person name="Wu H.-Z."/>
            <person name="Ling F."/>
            <person name="Zhang R."/>
            <person name="Shi X.-G."/>
            <person name="Ren J.-P."/>
            <person name="Chen E.-F."/>
            <person name="Sun J.-M."/>
        </authorList>
    </citation>
    <scope>NUCLEOTIDE SEQUENCE</scope>
    <source>
        <strain evidence="2">Adult_tree_wgs_1</strain>
        <tissue evidence="2">Leaves</tissue>
    </source>
</reference>
<evidence type="ECO:0000313" key="3">
    <source>
        <dbReference type="Proteomes" id="UP000626092"/>
    </source>
</evidence>
<name>A0A834GVU3_RHOSS</name>
<dbReference type="InterPro" id="IPR010259">
    <property type="entry name" value="S8pro/Inhibitor_I9"/>
</dbReference>
<proteinExistence type="predicted"/>